<dbReference type="AlphaFoldDB" id="A0AAU7J994"/>
<dbReference type="InterPro" id="IPR050739">
    <property type="entry name" value="MFP"/>
</dbReference>
<dbReference type="GO" id="GO:0030313">
    <property type="term" value="C:cell envelope"/>
    <property type="evidence" value="ECO:0007669"/>
    <property type="project" value="UniProtKB-SubCell"/>
</dbReference>
<dbReference type="PANTHER" id="PTHR30386">
    <property type="entry name" value="MEMBRANE FUSION SUBUNIT OF EMRAB-TOLC MULTIDRUG EFFLUX PUMP"/>
    <property type="match status" value="1"/>
</dbReference>
<organism evidence="6">
    <name type="scientific">Alsobacter sp. KACC 23698</name>
    <dbReference type="NCBI Taxonomy" id="3149229"/>
    <lineage>
        <taxon>Bacteria</taxon>
        <taxon>Pseudomonadati</taxon>
        <taxon>Pseudomonadota</taxon>
        <taxon>Alphaproteobacteria</taxon>
        <taxon>Hyphomicrobiales</taxon>
        <taxon>Alsobacteraceae</taxon>
        <taxon>Alsobacter</taxon>
    </lineage>
</organism>
<feature type="coiled-coil region" evidence="2">
    <location>
        <begin position="130"/>
        <end position="157"/>
    </location>
</feature>
<dbReference type="Pfam" id="PF25917">
    <property type="entry name" value="BSH_RND"/>
    <property type="match status" value="1"/>
</dbReference>
<dbReference type="SUPFAM" id="SSF111369">
    <property type="entry name" value="HlyD-like secretion proteins"/>
    <property type="match status" value="2"/>
</dbReference>
<evidence type="ECO:0000259" key="5">
    <source>
        <dbReference type="Pfam" id="PF25990"/>
    </source>
</evidence>
<feature type="transmembrane region" description="Helical" evidence="3">
    <location>
        <begin position="47"/>
        <end position="66"/>
    </location>
</feature>
<dbReference type="Gene3D" id="2.40.50.100">
    <property type="match status" value="1"/>
</dbReference>
<dbReference type="RefSeq" id="WP_406853539.1">
    <property type="nucleotide sequence ID" value="NZ_CP157484.1"/>
</dbReference>
<dbReference type="Gene3D" id="2.40.30.170">
    <property type="match status" value="1"/>
</dbReference>
<name>A0AAU7J994_9HYPH</name>
<evidence type="ECO:0000256" key="2">
    <source>
        <dbReference type="SAM" id="Coils"/>
    </source>
</evidence>
<dbReference type="EMBL" id="CP157484">
    <property type="protein sequence ID" value="XBO36724.1"/>
    <property type="molecule type" value="Genomic_DNA"/>
</dbReference>
<dbReference type="InterPro" id="IPR058625">
    <property type="entry name" value="MdtA-like_BSH"/>
</dbReference>
<gene>
    <name evidence="6" type="ORF">ABEG18_13285</name>
</gene>
<feature type="domain" description="YknX-like beta-barrel" evidence="5">
    <location>
        <begin position="282"/>
        <end position="369"/>
    </location>
</feature>
<feature type="coiled-coil region" evidence="2">
    <location>
        <begin position="182"/>
        <end position="209"/>
    </location>
</feature>
<evidence type="ECO:0000259" key="4">
    <source>
        <dbReference type="Pfam" id="PF25917"/>
    </source>
</evidence>
<feature type="domain" description="Multidrug resistance protein MdtA-like barrel-sandwich hybrid" evidence="4">
    <location>
        <begin position="83"/>
        <end position="273"/>
    </location>
</feature>
<accession>A0AAU7J994</accession>
<keyword evidence="3" id="KW-0812">Transmembrane</keyword>
<sequence length="407" mass="42872">MTDVTESAEKGAATEPASAGAPAAAAAAAPAVQAPPAPARTRRGLRFVLFIVVPLLAVAGGGYAYLHGGRFVSTDNAYVGAQKVLITPEISGKVSKILVQEGQRLSPGDELLEIDQTSYRIAVDSAQAHLAKVATDFATLKANVKSLESQLQLARQTLTLRQADLQRKTDLLASRAGSRAELESSEISVAAARAQIEQLEQQRAAQLAQLRGDPDMAIEAFAPWMEAKAALDKAQRDLSQTVLRAPISGVATQVSSIQMGRYLDAGTAVFSIVSDDQPWVDANPKETDLTYVQHGQGVSITVDAYPDRVWRGHVSAISPGTGAQFAILPPQNASGNWVKVVQRVPVRIEFDPGEDTRELRAGMSANVDIDTGRQRTLAGLFGLGKAVAAITGPGAGPEPAAKEASAR</sequence>
<reference evidence="6" key="1">
    <citation type="submission" date="2024-05" db="EMBL/GenBank/DDBJ databases">
        <authorList>
            <person name="Kim S."/>
            <person name="Heo J."/>
            <person name="Choi H."/>
            <person name="Choi Y."/>
            <person name="Kwon S.-W."/>
            <person name="Kim Y."/>
        </authorList>
    </citation>
    <scope>NUCLEOTIDE SEQUENCE</scope>
    <source>
        <strain evidence="6">KACC 23698</strain>
    </source>
</reference>
<dbReference type="PANTHER" id="PTHR30386:SF19">
    <property type="entry name" value="MULTIDRUG EXPORT PROTEIN EMRA-RELATED"/>
    <property type="match status" value="1"/>
</dbReference>
<evidence type="ECO:0000313" key="6">
    <source>
        <dbReference type="EMBL" id="XBO36724.1"/>
    </source>
</evidence>
<proteinExistence type="predicted"/>
<keyword evidence="3" id="KW-1133">Transmembrane helix</keyword>
<keyword evidence="2" id="KW-0175">Coiled coil</keyword>
<protein>
    <submittedName>
        <fullName evidence="6">HlyD family secretion protein</fullName>
    </submittedName>
</protein>
<dbReference type="Pfam" id="PF25990">
    <property type="entry name" value="Beta-barrel_YknX"/>
    <property type="match status" value="1"/>
</dbReference>
<keyword evidence="3" id="KW-0472">Membrane</keyword>
<dbReference type="InterPro" id="IPR058636">
    <property type="entry name" value="Beta-barrel_YknX"/>
</dbReference>
<evidence type="ECO:0000256" key="3">
    <source>
        <dbReference type="SAM" id="Phobius"/>
    </source>
</evidence>
<dbReference type="GO" id="GO:0055085">
    <property type="term" value="P:transmembrane transport"/>
    <property type="evidence" value="ECO:0007669"/>
    <property type="project" value="InterPro"/>
</dbReference>
<comment type="subcellular location">
    <subcellularLocation>
        <location evidence="1">Cell envelope</location>
    </subcellularLocation>
</comment>
<evidence type="ECO:0000256" key="1">
    <source>
        <dbReference type="ARBA" id="ARBA00004196"/>
    </source>
</evidence>